<evidence type="ECO:0008006" key="8">
    <source>
        <dbReference type="Google" id="ProtNLM"/>
    </source>
</evidence>
<dbReference type="Proteomes" id="UP000220922">
    <property type="component" value="Unassembled WGS sequence"/>
</dbReference>
<proteinExistence type="predicted"/>
<keyword evidence="7" id="KW-1185">Reference proteome</keyword>
<dbReference type="SMART" id="SM00448">
    <property type="entry name" value="REC"/>
    <property type="match status" value="1"/>
</dbReference>
<dbReference type="Gene3D" id="3.40.50.2300">
    <property type="match status" value="1"/>
</dbReference>
<organism evidence="6 7">
    <name type="scientific">Candidatus Chloroploca asiatica</name>
    <dbReference type="NCBI Taxonomy" id="1506545"/>
    <lineage>
        <taxon>Bacteria</taxon>
        <taxon>Bacillati</taxon>
        <taxon>Chloroflexota</taxon>
        <taxon>Chloroflexia</taxon>
        <taxon>Chloroflexales</taxon>
        <taxon>Chloroflexineae</taxon>
        <taxon>Oscillochloridaceae</taxon>
        <taxon>Candidatus Chloroploca</taxon>
    </lineage>
</organism>
<evidence type="ECO:0000313" key="7">
    <source>
        <dbReference type="Proteomes" id="UP000220922"/>
    </source>
</evidence>
<accession>A0A2H3KFQ6</accession>
<dbReference type="PROSITE" id="PS50110">
    <property type="entry name" value="RESPONSE_REGULATORY"/>
    <property type="match status" value="1"/>
</dbReference>
<dbReference type="InterPro" id="IPR000792">
    <property type="entry name" value="Tscrpt_reg_LuxR_C"/>
</dbReference>
<dbReference type="InterPro" id="IPR058245">
    <property type="entry name" value="NreC/VraR/RcsB-like_REC"/>
</dbReference>
<evidence type="ECO:0000259" key="5">
    <source>
        <dbReference type="PROSITE" id="PS50110"/>
    </source>
</evidence>
<dbReference type="RefSeq" id="WP_172451290.1">
    <property type="nucleotide sequence ID" value="NZ_LYXE01000189.1"/>
</dbReference>
<feature type="domain" description="HTH luxR-type" evidence="4">
    <location>
        <begin position="146"/>
        <end position="211"/>
    </location>
</feature>
<evidence type="ECO:0000256" key="1">
    <source>
        <dbReference type="ARBA" id="ARBA00022553"/>
    </source>
</evidence>
<dbReference type="PANTHER" id="PTHR43214:SF43">
    <property type="entry name" value="TWO-COMPONENT RESPONSE REGULATOR"/>
    <property type="match status" value="1"/>
</dbReference>
<feature type="domain" description="Response regulatory" evidence="5">
    <location>
        <begin position="6"/>
        <end position="122"/>
    </location>
</feature>
<dbReference type="Pfam" id="PF00072">
    <property type="entry name" value="Response_reg"/>
    <property type="match status" value="1"/>
</dbReference>
<evidence type="ECO:0000256" key="2">
    <source>
        <dbReference type="ARBA" id="ARBA00023125"/>
    </source>
</evidence>
<gene>
    <name evidence="6" type="ORF">A9Q02_20610</name>
</gene>
<dbReference type="SUPFAM" id="SSF46894">
    <property type="entry name" value="C-terminal effector domain of the bipartite response regulators"/>
    <property type="match status" value="1"/>
</dbReference>
<evidence type="ECO:0000259" key="4">
    <source>
        <dbReference type="PROSITE" id="PS50043"/>
    </source>
</evidence>
<dbReference type="PRINTS" id="PR00038">
    <property type="entry name" value="HTHLUXR"/>
</dbReference>
<dbReference type="InterPro" id="IPR001789">
    <property type="entry name" value="Sig_transdc_resp-reg_receiver"/>
</dbReference>
<dbReference type="PROSITE" id="PS50043">
    <property type="entry name" value="HTH_LUXR_2"/>
    <property type="match status" value="1"/>
</dbReference>
<dbReference type="InterPro" id="IPR011006">
    <property type="entry name" value="CheY-like_superfamily"/>
</dbReference>
<evidence type="ECO:0000313" key="6">
    <source>
        <dbReference type="EMBL" id="PDV96524.1"/>
    </source>
</evidence>
<dbReference type="InterPro" id="IPR016032">
    <property type="entry name" value="Sig_transdc_resp-reg_C-effctor"/>
</dbReference>
<dbReference type="GO" id="GO:0003677">
    <property type="term" value="F:DNA binding"/>
    <property type="evidence" value="ECO:0007669"/>
    <property type="project" value="UniProtKB-KW"/>
</dbReference>
<dbReference type="InterPro" id="IPR039420">
    <property type="entry name" value="WalR-like"/>
</dbReference>
<keyword evidence="1 3" id="KW-0597">Phosphoprotein</keyword>
<dbReference type="Pfam" id="PF00196">
    <property type="entry name" value="GerE"/>
    <property type="match status" value="1"/>
</dbReference>
<dbReference type="SMART" id="SM00421">
    <property type="entry name" value="HTH_LUXR"/>
    <property type="match status" value="1"/>
</dbReference>
<keyword evidence="2" id="KW-0238">DNA-binding</keyword>
<dbReference type="GO" id="GO:0006355">
    <property type="term" value="P:regulation of DNA-templated transcription"/>
    <property type="evidence" value="ECO:0007669"/>
    <property type="project" value="InterPro"/>
</dbReference>
<evidence type="ECO:0000256" key="3">
    <source>
        <dbReference type="PROSITE-ProRule" id="PRU00169"/>
    </source>
</evidence>
<comment type="caution">
    <text evidence="6">The sequence shown here is derived from an EMBL/GenBank/DDBJ whole genome shotgun (WGS) entry which is preliminary data.</text>
</comment>
<dbReference type="GO" id="GO:0000160">
    <property type="term" value="P:phosphorelay signal transduction system"/>
    <property type="evidence" value="ECO:0007669"/>
    <property type="project" value="InterPro"/>
</dbReference>
<sequence length="217" mass="23522">MPEKIRVLIADDHPLIRQGLEIVIEEQPDMELVAQAVDGLDAVAKALATRPDVALLDLKMPKQDGLMAMQQIQEALPKTSCIILTSFTDDVQVLEAIEAGAKGFLNKDSNHEDLLGAIRAVSRGDAALHPAAARVLMQSYKASRQPAVAGNALTPMELRVLQLLATGASNRELAATLGVSVRTVTTHVRNILDKLQLKNRTQAALYARENRLTDPHS</sequence>
<dbReference type="PANTHER" id="PTHR43214">
    <property type="entry name" value="TWO-COMPONENT RESPONSE REGULATOR"/>
    <property type="match status" value="1"/>
</dbReference>
<reference evidence="6 7" key="1">
    <citation type="submission" date="2016-05" db="EMBL/GenBank/DDBJ databases">
        <authorList>
            <person name="Lavstsen T."/>
            <person name="Jespersen J.S."/>
        </authorList>
    </citation>
    <scope>NUCLEOTIDE SEQUENCE [LARGE SCALE GENOMIC DNA]</scope>
    <source>
        <strain evidence="6 7">B7-9</strain>
    </source>
</reference>
<dbReference type="AlphaFoldDB" id="A0A2H3KFQ6"/>
<dbReference type="CDD" id="cd06170">
    <property type="entry name" value="LuxR_C_like"/>
    <property type="match status" value="1"/>
</dbReference>
<dbReference type="CDD" id="cd17535">
    <property type="entry name" value="REC_NarL-like"/>
    <property type="match status" value="1"/>
</dbReference>
<protein>
    <recommendedName>
        <fullName evidence="8">DNA-binding response regulator</fullName>
    </recommendedName>
</protein>
<dbReference type="SUPFAM" id="SSF52172">
    <property type="entry name" value="CheY-like"/>
    <property type="match status" value="1"/>
</dbReference>
<dbReference type="EMBL" id="LYXE01000189">
    <property type="protein sequence ID" value="PDV96524.1"/>
    <property type="molecule type" value="Genomic_DNA"/>
</dbReference>
<name>A0A2H3KFQ6_9CHLR</name>
<feature type="modified residue" description="4-aspartylphosphate" evidence="3">
    <location>
        <position position="57"/>
    </location>
</feature>